<keyword evidence="1" id="KW-0175">Coiled coil</keyword>
<dbReference type="EMBL" id="JAGIZA010000005">
    <property type="protein sequence ID" value="MBP0493347.1"/>
    <property type="molecule type" value="Genomic_DNA"/>
</dbReference>
<dbReference type="RefSeq" id="WP_209373553.1">
    <property type="nucleotide sequence ID" value="NZ_JAGIZA010000005.1"/>
</dbReference>
<feature type="coiled-coil region" evidence="1">
    <location>
        <begin position="2"/>
        <end position="58"/>
    </location>
</feature>
<evidence type="ECO:0000313" key="3">
    <source>
        <dbReference type="EMBL" id="MBP0493347.1"/>
    </source>
</evidence>
<name>A0A940S7R5_9PROT</name>
<proteinExistence type="predicted"/>
<comment type="caution">
    <text evidence="3">The sequence shown here is derived from an EMBL/GenBank/DDBJ whole genome shotgun (WGS) entry which is preliminary data.</text>
</comment>
<sequence length="98" mass="9831">MSDSLAEAAARLEAAVERLARAAAAMPRVEPSPVGVPVEEVAALSARLEATIARLRAALPEGSPILAEEGLDEDAAFDEAGLPEDEGGASGPTGPNLG</sequence>
<reference evidence="3" key="1">
    <citation type="submission" date="2021-03" db="EMBL/GenBank/DDBJ databases">
        <authorList>
            <person name="So Y."/>
        </authorList>
    </citation>
    <scope>NUCLEOTIDE SEQUENCE</scope>
    <source>
        <strain evidence="3">SG15</strain>
    </source>
</reference>
<evidence type="ECO:0000256" key="1">
    <source>
        <dbReference type="SAM" id="Coils"/>
    </source>
</evidence>
<dbReference type="AlphaFoldDB" id="A0A940S7R5"/>
<feature type="compositionally biased region" description="Acidic residues" evidence="2">
    <location>
        <begin position="73"/>
        <end position="87"/>
    </location>
</feature>
<evidence type="ECO:0000313" key="4">
    <source>
        <dbReference type="Proteomes" id="UP000677537"/>
    </source>
</evidence>
<keyword evidence="4" id="KW-1185">Reference proteome</keyword>
<feature type="region of interest" description="Disordered" evidence="2">
    <location>
        <begin position="73"/>
        <end position="98"/>
    </location>
</feature>
<accession>A0A940S7R5</accession>
<protein>
    <submittedName>
        <fullName evidence="3">Uncharacterized protein</fullName>
    </submittedName>
</protein>
<evidence type="ECO:0000256" key="2">
    <source>
        <dbReference type="SAM" id="MobiDB-lite"/>
    </source>
</evidence>
<gene>
    <name evidence="3" type="ORF">J5Y10_11225</name>
</gene>
<organism evidence="3 4">
    <name type="scientific">Roseomonas indoligenes</name>
    <dbReference type="NCBI Taxonomy" id="2820811"/>
    <lineage>
        <taxon>Bacteria</taxon>
        <taxon>Pseudomonadati</taxon>
        <taxon>Pseudomonadota</taxon>
        <taxon>Alphaproteobacteria</taxon>
        <taxon>Acetobacterales</taxon>
        <taxon>Roseomonadaceae</taxon>
        <taxon>Roseomonas</taxon>
    </lineage>
</organism>
<dbReference type="Proteomes" id="UP000677537">
    <property type="component" value="Unassembled WGS sequence"/>
</dbReference>